<name>A0A5C0VMT7_9SPHI</name>
<dbReference type="InterPro" id="IPR027785">
    <property type="entry name" value="UvrD-like_helicase_C"/>
</dbReference>
<dbReference type="EMBL" id="CP043329">
    <property type="protein sequence ID" value="QEK53262.1"/>
    <property type="molecule type" value="Genomic_DNA"/>
</dbReference>
<feature type="domain" description="UvrD-like helicase C-terminal" evidence="3">
    <location>
        <begin position="407"/>
        <end position="458"/>
    </location>
</feature>
<dbReference type="Pfam" id="PF13604">
    <property type="entry name" value="AAA_30"/>
    <property type="match status" value="1"/>
</dbReference>
<dbReference type="Pfam" id="PF13538">
    <property type="entry name" value="UvrD_C_2"/>
    <property type="match status" value="1"/>
</dbReference>
<evidence type="ECO:0000259" key="3">
    <source>
        <dbReference type="Pfam" id="PF13538"/>
    </source>
</evidence>
<evidence type="ECO:0000256" key="1">
    <source>
        <dbReference type="ARBA" id="ARBA00022741"/>
    </source>
</evidence>
<dbReference type="Proteomes" id="UP000323653">
    <property type="component" value="Chromosome"/>
</dbReference>
<dbReference type="Gene3D" id="3.40.50.300">
    <property type="entry name" value="P-loop containing nucleotide triphosphate hydrolases"/>
    <property type="match status" value="2"/>
</dbReference>
<dbReference type="RefSeq" id="WP_149075872.1">
    <property type="nucleotide sequence ID" value="NZ_CP043329.1"/>
</dbReference>
<dbReference type="CDD" id="cd17933">
    <property type="entry name" value="DEXSc_RecD-like"/>
    <property type="match status" value="1"/>
</dbReference>
<dbReference type="InterPro" id="IPR050534">
    <property type="entry name" value="Coronavir_polyprotein_1ab"/>
</dbReference>
<proteinExistence type="predicted"/>
<sequence>MLIAQSLRQKFPHEPNEQQLALFKLLEDFVATDSPDAAFLIKGYAGTGKTTVISAFVNVLRMQKKQVVLLAPTGRAAKVLTHYSGLQASTIHRKIYRKRTAGSPDLMFSLSPNLHKDTFFIVDEASMISDDKSDFSGSSLLEDLIAYVYNDKGNKLIFIGDTAQLPPVNSLESPALSADYLSGFSLEMMGVELTDVVRQAQKSGILFNATRIRNQIRNEEASFPSLITSGYKDVYKMTGDKIIEGLNYAYDKYGVENCLVVCRSNKNANMYNQHIRNQILWREDEITGGDLVMIVKNNYFWMPEDKGGFIANGDIAKISRVKNIHDMYGFRFADVQLEILDSTEEGYQIECKVLLDTLYAESPNLSYENQKIFFNEVMKDYEHITNKRVRMEELKINPYYNALQIKFAYAVTCHKAQGGQWPAVFVDQGYLTPELLNTELLRWLYTACTRASKELFFVNFIDDFFKKEKDA</sequence>
<dbReference type="SUPFAM" id="SSF52540">
    <property type="entry name" value="P-loop containing nucleoside triphosphate hydrolases"/>
    <property type="match status" value="1"/>
</dbReference>
<dbReference type="AlphaFoldDB" id="A0A5C0VMT7"/>
<dbReference type="CDD" id="cd18809">
    <property type="entry name" value="SF1_C_RecD"/>
    <property type="match status" value="1"/>
</dbReference>
<evidence type="ECO:0000256" key="2">
    <source>
        <dbReference type="ARBA" id="ARBA00022840"/>
    </source>
</evidence>
<dbReference type="InterPro" id="IPR027417">
    <property type="entry name" value="P-loop_NTPase"/>
</dbReference>
<dbReference type="KEGG" id="pej:FYC62_07120"/>
<dbReference type="GO" id="GO:0017116">
    <property type="term" value="F:single-stranded DNA helicase activity"/>
    <property type="evidence" value="ECO:0007669"/>
    <property type="project" value="TreeGrafter"/>
</dbReference>
<evidence type="ECO:0000313" key="4">
    <source>
        <dbReference type="EMBL" id="QEK53262.1"/>
    </source>
</evidence>
<organism evidence="4 5">
    <name type="scientific">Pedobacter aquae</name>
    <dbReference type="NCBI Taxonomy" id="2605747"/>
    <lineage>
        <taxon>Bacteria</taxon>
        <taxon>Pseudomonadati</taxon>
        <taxon>Bacteroidota</taxon>
        <taxon>Sphingobacteriia</taxon>
        <taxon>Sphingobacteriales</taxon>
        <taxon>Sphingobacteriaceae</taxon>
        <taxon>Pedobacter</taxon>
    </lineage>
</organism>
<accession>A0A5C0VMT7</accession>
<dbReference type="PANTHER" id="PTHR43788">
    <property type="entry name" value="DNA2/NAM7 HELICASE FAMILY MEMBER"/>
    <property type="match status" value="1"/>
</dbReference>
<dbReference type="GO" id="GO:0005524">
    <property type="term" value="F:ATP binding"/>
    <property type="evidence" value="ECO:0007669"/>
    <property type="project" value="UniProtKB-KW"/>
</dbReference>
<keyword evidence="5" id="KW-1185">Reference proteome</keyword>
<dbReference type="GO" id="GO:0009338">
    <property type="term" value="C:exodeoxyribonuclease V complex"/>
    <property type="evidence" value="ECO:0007669"/>
    <property type="project" value="TreeGrafter"/>
</dbReference>
<gene>
    <name evidence="4" type="ORF">FYC62_07120</name>
</gene>
<dbReference type="GO" id="GO:0006310">
    <property type="term" value="P:DNA recombination"/>
    <property type="evidence" value="ECO:0007669"/>
    <property type="project" value="TreeGrafter"/>
</dbReference>
<keyword evidence="2" id="KW-0067">ATP-binding</keyword>
<evidence type="ECO:0000313" key="5">
    <source>
        <dbReference type="Proteomes" id="UP000323653"/>
    </source>
</evidence>
<protein>
    <submittedName>
        <fullName evidence="4">AAA family ATPase</fullName>
    </submittedName>
</protein>
<reference evidence="4 5" key="1">
    <citation type="submission" date="2019-08" db="EMBL/GenBank/DDBJ databases">
        <title>Pedobacter sp. nov., isolated from Han river, South Korea.</title>
        <authorList>
            <person name="Lee D.-H."/>
            <person name="Kim Y.-S."/>
            <person name="Hwang E.-M."/>
            <person name="Le Tran T.C."/>
            <person name="Cha C.-J."/>
        </authorList>
    </citation>
    <scope>NUCLEOTIDE SEQUENCE [LARGE SCALE GENOMIC DNA]</scope>
    <source>
        <strain evidence="4 5">CJ43</strain>
    </source>
</reference>
<dbReference type="PANTHER" id="PTHR43788:SF6">
    <property type="entry name" value="DNA HELICASE B"/>
    <property type="match status" value="1"/>
</dbReference>
<keyword evidence="1" id="KW-0547">Nucleotide-binding</keyword>